<evidence type="ECO:0000313" key="2">
    <source>
        <dbReference type="Proteomes" id="UP000548082"/>
    </source>
</evidence>
<dbReference type="AlphaFoldDB" id="A0A842B137"/>
<dbReference type="NCBIfam" id="NF047388">
    <property type="entry name" value="SA1320_fam"/>
    <property type="match status" value="1"/>
</dbReference>
<accession>A0A842B137</accession>
<sequence>MSGKTPDRDLIELGGSTVYENKGVGAVITINNAKYKIINTKYKADAGLDAMTVANIDTGEISIVYQGTQGVDDMLTDASLPGNNIDAQLKAANDYYNEMNDYYKKTPIVLTNSKGEKVKFPPAGVINVAGNSLGGGLANHVAIQNQGVYSVAFDPAILPYAPDSGKAKYITSYMSQYDPLTLGELGIGYDARIPGKQVTMYSGLPWFAALTDNHTGYNDDGEYEIGKPGDVGYGKIKIGADDYLAVSPWGNVLAKNYAGSGVRIKIDPATLGQLETSLTANTLVQLKDAQKYLDNSVDIVNHEGGKLDDRTGTLKSQFDVALKDTAFGKVFLSAGAYEQLRNEFEKEYPIFTTAIDVMQRIRTTPVISDILDFILSNSFTVIDALLKLPLLLSDIVLKAEDIIDHIGEIKNKAIPKLFVNIDNHFFDGIVDELTKHYSIIDSNKDKMTVQMINFRDQVKAVKDVMQLADQNASKGIYDEVNSGPSTVKIFLEDSQYLKAGMAVRQKQIDDNFRAFSSSLSGSMKPLLRNLGSVINQAKLAIDDILRNVRVIVSAVSMVDIPIVTFDDDLRNTLRSLERTLTGLKQSIEGAHQAVTDLESNFETVLTNFKPYIDTALFEGTKYQNVILYNQASLNILEIARLVFIDIKYQMTGSNNSTAVESLNIISNDVLLNLEKLIGQVKLGTIQ</sequence>
<dbReference type="RefSeq" id="WP_185491537.1">
    <property type="nucleotide sequence ID" value="NZ_JAARVC010000002.1"/>
</dbReference>
<gene>
    <name evidence="1" type="ORF">HCA55_05085</name>
</gene>
<proteinExistence type="predicted"/>
<reference evidence="1 2" key="1">
    <citation type="submission" date="2020-03" db="EMBL/GenBank/DDBJ databases">
        <title>Soil Listeria distribution.</title>
        <authorList>
            <person name="Liao J."/>
            <person name="Wiedmann M."/>
        </authorList>
    </citation>
    <scope>NUCLEOTIDE SEQUENCE [LARGE SCALE GENOMIC DNA]</scope>
    <source>
        <strain evidence="1 2">FSL L7-0990</strain>
    </source>
</reference>
<comment type="caution">
    <text evidence="1">The sequence shown here is derived from an EMBL/GenBank/DDBJ whole genome shotgun (WGS) entry which is preliminary data.</text>
</comment>
<dbReference type="Gene3D" id="3.40.50.1820">
    <property type="entry name" value="alpha/beta hydrolase"/>
    <property type="match status" value="1"/>
</dbReference>
<dbReference type="SUPFAM" id="SSF53474">
    <property type="entry name" value="alpha/beta-Hydrolases"/>
    <property type="match status" value="1"/>
</dbReference>
<name>A0A842B137_9LIST</name>
<protein>
    <submittedName>
        <fullName evidence="1">Uncharacterized protein</fullName>
    </submittedName>
</protein>
<dbReference type="Proteomes" id="UP000548082">
    <property type="component" value="Unassembled WGS sequence"/>
</dbReference>
<organism evidence="1 2">
    <name type="scientific">Listeria booriae</name>
    <dbReference type="NCBI Taxonomy" id="1552123"/>
    <lineage>
        <taxon>Bacteria</taxon>
        <taxon>Bacillati</taxon>
        <taxon>Bacillota</taxon>
        <taxon>Bacilli</taxon>
        <taxon>Bacillales</taxon>
        <taxon>Listeriaceae</taxon>
        <taxon>Listeria</taxon>
    </lineage>
</organism>
<dbReference type="EMBL" id="JAARVD010000002">
    <property type="protein sequence ID" value="MBC1796089.1"/>
    <property type="molecule type" value="Genomic_DNA"/>
</dbReference>
<evidence type="ECO:0000313" key="1">
    <source>
        <dbReference type="EMBL" id="MBC1796089.1"/>
    </source>
</evidence>
<dbReference type="InterPro" id="IPR029058">
    <property type="entry name" value="AB_hydrolase_fold"/>
</dbReference>